<evidence type="ECO:0000313" key="4">
    <source>
        <dbReference type="Proteomes" id="UP000008063"/>
    </source>
</evidence>
<accession>F8Q139</accession>
<name>F8Q139_SERL3</name>
<dbReference type="GO" id="GO:0005524">
    <property type="term" value="F:ATP binding"/>
    <property type="evidence" value="ECO:0007669"/>
    <property type="project" value="InterPro"/>
</dbReference>
<evidence type="ECO:0000259" key="2">
    <source>
        <dbReference type="Pfam" id="PF06733"/>
    </source>
</evidence>
<dbReference type="EMBL" id="GL945481">
    <property type="protein sequence ID" value="EGN98017.1"/>
    <property type="molecule type" value="Genomic_DNA"/>
</dbReference>
<dbReference type="Proteomes" id="UP000008063">
    <property type="component" value="Unassembled WGS sequence"/>
</dbReference>
<keyword evidence="4" id="KW-1185">Reference proteome</keyword>
<dbReference type="Pfam" id="PF06733">
    <property type="entry name" value="DEAD_2"/>
    <property type="match status" value="1"/>
</dbReference>
<dbReference type="GO" id="GO:0003678">
    <property type="term" value="F:DNA helicase activity"/>
    <property type="evidence" value="ECO:0007669"/>
    <property type="project" value="InterPro"/>
</dbReference>
<evidence type="ECO:0000313" key="3">
    <source>
        <dbReference type="EMBL" id="EGN98017.1"/>
    </source>
</evidence>
<feature type="region of interest" description="Disordered" evidence="1">
    <location>
        <begin position="90"/>
        <end position="116"/>
    </location>
</feature>
<dbReference type="InParanoid" id="F8Q139"/>
<dbReference type="InterPro" id="IPR027417">
    <property type="entry name" value="P-loop_NTPase"/>
</dbReference>
<evidence type="ECO:0000256" key="1">
    <source>
        <dbReference type="SAM" id="MobiDB-lite"/>
    </source>
</evidence>
<feature type="domain" description="RAD3-like helicase DEAD" evidence="2">
    <location>
        <begin position="6"/>
        <end position="36"/>
    </location>
</feature>
<dbReference type="HOGENOM" id="CLU_2102816_0_0_1"/>
<dbReference type="AlphaFoldDB" id="F8Q139"/>
<organism evidence="4">
    <name type="scientific">Serpula lacrymans var. lacrymans (strain S7.3)</name>
    <name type="common">Dry rot fungus</name>
    <dbReference type="NCBI Taxonomy" id="936435"/>
    <lineage>
        <taxon>Eukaryota</taxon>
        <taxon>Fungi</taxon>
        <taxon>Dikarya</taxon>
        <taxon>Basidiomycota</taxon>
        <taxon>Agaricomycotina</taxon>
        <taxon>Agaricomycetes</taxon>
        <taxon>Agaricomycetidae</taxon>
        <taxon>Boletales</taxon>
        <taxon>Coniophorineae</taxon>
        <taxon>Serpulaceae</taxon>
        <taxon>Serpula</taxon>
    </lineage>
</organism>
<feature type="compositionally biased region" description="Polar residues" evidence="1">
    <location>
        <begin position="107"/>
        <end position="116"/>
    </location>
</feature>
<dbReference type="Gene3D" id="3.40.50.300">
    <property type="entry name" value="P-loop containing nucleotide triphosphate hydrolases"/>
    <property type="match status" value="1"/>
</dbReference>
<reference evidence="4" key="1">
    <citation type="journal article" date="2011" name="Science">
        <title>The plant cell wall-decomposing machinery underlies the functional diversity of forest fungi.</title>
        <authorList>
            <person name="Eastwood D.C."/>
            <person name="Floudas D."/>
            <person name="Binder M."/>
            <person name="Majcherczyk A."/>
            <person name="Schneider P."/>
            <person name="Aerts A."/>
            <person name="Asiegbu F.O."/>
            <person name="Baker S.E."/>
            <person name="Barry K."/>
            <person name="Bendiksby M."/>
            <person name="Blumentritt M."/>
            <person name="Coutinho P.M."/>
            <person name="Cullen D."/>
            <person name="de Vries R.P."/>
            <person name="Gathman A."/>
            <person name="Goodell B."/>
            <person name="Henrissat B."/>
            <person name="Ihrmark K."/>
            <person name="Kauserud H."/>
            <person name="Kohler A."/>
            <person name="LaButti K."/>
            <person name="Lapidus A."/>
            <person name="Lavin J.L."/>
            <person name="Lee Y.-H."/>
            <person name="Lindquist E."/>
            <person name="Lilly W."/>
            <person name="Lucas S."/>
            <person name="Morin E."/>
            <person name="Murat C."/>
            <person name="Oguiza J.A."/>
            <person name="Park J."/>
            <person name="Pisabarro A.G."/>
            <person name="Riley R."/>
            <person name="Rosling A."/>
            <person name="Salamov A."/>
            <person name="Schmidt O."/>
            <person name="Schmutz J."/>
            <person name="Skrede I."/>
            <person name="Stenlid J."/>
            <person name="Wiebenga A."/>
            <person name="Xie X."/>
            <person name="Kuees U."/>
            <person name="Hibbett D.S."/>
            <person name="Hoffmeister D."/>
            <person name="Hoegberg N."/>
            <person name="Martin F."/>
            <person name="Grigoriev I.V."/>
            <person name="Watkinson S.C."/>
        </authorList>
    </citation>
    <scope>NUCLEOTIDE SEQUENCE [LARGE SCALE GENOMIC DNA]</scope>
    <source>
        <strain evidence="4">strain S7.3</strain>
    </source>
</reference>
<proteinExistence type="predicted"/>
<feature type="non-terminal residue" evidence="3">
    <location>
        <position position="1"/>
    </location>
</feature>
<dbReference type="InterPro" id="IPR010614">
    <property type="entry name" value="RAD3-like_helicase_DEAD"/>
</dbReference>
<protein>
    <recommendedName>
        <fullName evidence="2">RAD3-like helicase DEAD domain-containing protein</fullName>
    </recommendedName>
</protein>
<dbReference type="GO" id="GO:0003677">
    <property type="term" value="F:DNA binding"/>
    <property type="evidence" value="ECO:0007669"/>
    <property type="project" value="InterPro"/>
</dbReference>
<gene>
    <name evidence="3" type="ORF">SERLA73DRAFT_109321</name>
</gene>
<sequence>LQAERLPYNLLLQRPAREALGIYLTDQIVVIDEAHSEITYSLGDASSFLSSSDELGRFDTHFTGTIEHASYPSHTIHIPTPALHLFPKIPESSLGRPCPPPKASHHISGSGSETHR</sequence>